<keyword evidence="2" id="KW-0119">Carbohydrate metabolism</keyword>
<feature type="domain" description="NAD-dependent epimerase/dehydratase" evidence="3">
    <location>
        <begin position="5"/>
        <end position="211"/>
    </location>
</feature>
<evidence type="ECO:0000256" key="2">
    <source>
        <dbReference type="ARBA" id="ARBA00023277"/>
    </source>
</evidence>
<evidence type="ECO:0000256" key="1">
    <source>
        <dbReference type="ARBA" id="ARBA00022857"/>
    </source>
</evidence>
<dbReference type="Gene3D" id="3.40.50.720">
    <property type="entry name" value="NAD(P)-binding Rossmann-like Domain"/>
    <property type="match status" value="1"/>
</dbReference>
<evidence type="ECO:0000259" key="3">
    <source>
        <dbReference type="Pfam" id="PF01370"/>
    </source>
</evidence>
<gene>
    <name evidence="4" type="ORF">PGB34_15325</name>
</gene>
<dbReference type="PANTHER" id="PTHR43103:SF3">
    <property type="entry name" value="ADP-L-GLYCERO-D-MANNO-HEPTOSE-6-EPIMERASE"/>
    <property type="match status" value="1"/>
</dbReference>
<dbReference type="InterPro" id="IPR001509">
    <property type="entry name" value="Epimerase_deHydtase"/>
</dbReference>
<dbReference type="EMBL" id="JAQIPB010000007">
    <property type="protein sequence ID" value="MDA7417733.1"/>
    <property type="molecule type" value="Genomic_DNA"/>
</dbReference>
<protein>
    <submittedName>
        <fullName evidence="4">NAD-dependent epimerase/dehydratase family protein</fullName>
    </submittedName>
</protein>
<evidence type="ECO:0000313" key="5">
    <source>
        <dbReference type="Proteomes" id="UP001212602"/>
    </source>
</evidence>
<keyword evidence="5" id="KW-1185">Reference proteome</keyword>
<dbReference type="AlphaFoldDB" id="A0AAE3NAN1"/>
<dbReference type="Gene3D" id="3.90.25.10">
    <property type="entry name" value="UDP-galactose 4-epimerase, domain 1"/>
    <property type="match status" value="1"/>
</dbReference>
<dbReference type="Proteomes" id="UP001212602">
    <property type="component" value="Unassembled WGS sequence"/>
</dbReference>
<dbReference type="SUPFAM" id="SSF51735">
    <property type="entry name" value="NAD(P)-binding Rossmann-fold domains"/>
    <property type="match status" value="1"/>
</dbReference>
<dbReference type="Pfam" id="PF01370">
    <property type="entry name" value="Epimerase"/>
    <property type="match status" value="1"/>
</dbReference>
<organism evidence="4 5">
    <name type="scientific">Xenophilus arseniciresistens</name>
    <dbReference type="NCBI Taxonomy" id="1283306"/>
    <lineage>
        <taxon>Bacteria</taxon>
        <taxon>Pseudomonadati</taxon>
        <taxon>Pseudomonadota</taxon>
        <taxon>Betaproteobacteria</taxon>
        <taxon>Burkholderiales</taxon>
        <taxon>Comamonadaceae</taxon>
        <taxon>Xenophilus</taxon>
    </lineage>
</organism>
<dbReference type="RefSeq" id="WP_271428972.1">
    <property type="nucleotide sequence ID" value="NZ_JAQIPB010000007.1"/>
</dbReference>
<sequence length="321" mass="33928">MTKKVLITGAAGFVGQALVRRLCGPDSPIALSRLTLVDLTLDPARLPTHPALKLVTGSIADAAVQAQALEGAPDLVFHLAAITSGQAEREFGLGLTVNLQATLDLLEALRAQAQASGRAPRLVQASSIGVYGLPLPAHIDDATPLVPTLSYGAQKLAVEVLLADYSRRGWIDGRSPRLPSIVTRPAGPNGARSSFASDLIRELAEGRDYDCPVDAEGTLWLLSLPACVDALLHAARLDAHALPATRAWTLPSLRATVAEVVAGLMRLHGTSVAQRIRYAPDPTLIPQFARWPTHDSATARALGFVPDTSLDQLLQRAMAPA</sequence>
<keyword evidence="1" id="KW-0521">NADP</keyword>
<dbReference type="InterPro" id="IPR036291">
    <property type="entry name" value="NAD(P)-bd_dom_sf"/>
</dbReference>
<reference evidence="4" key="1">
    <citation type="submission" date="2023-01" db="EMBL/GenBank/DDBJ databases">
        <title>Xenophilus mangrovi sp. nov., isolated from soil of Mangrove nature reserve.</title>
        <authorList>
            <person name="Xu S."/>
            <person name="Liu Z."/>
            <person name="Xu Y."/>
        </authorList>
    </citation>
    <scope>NUCLEOTIDE SEQUENCE</scope>
    <source>
        <strain evidence="4">YW8</strain>
    </source>
</reference>
<proteinExistence type="predicted"/>
<dbReference type="PANTHER" id="PTHR43103">
    <property type="entry name" value="NUCLEOSIDE-DIPHOSPHATE-SUGAR EPIMERASE"/>
    <property type="match status" value="1"/>
</dbReference>
<comment type="caution">
    <text evidence="4">The sequence shown here is derived from an EMBL/GenBank/DDBJ whole genome shotgun (WGS) entry which is preliminary data.</text>
</comment>
<accession>A0AAE3NAN1</accession>
<evidence type="ECO:0000313" key="4">
    <source>
        <dbReference type="EMBL" id="MDA7417733.1"/>
    </source>
</evidence>
<name>A0AAE3NAN1_9BURK</name>